<dbReference type="SUPFAM" id="SSF50129">
    <property type="entry name" value="GroES-like"/>
    <property type="match status" value="1"/>
</dbReference>
<dbReference type="InterPro" id="IPR013149">
    <property type="entry name" value="ADH-like_C"/>
</dbReference>
<dbReference type="InterPro" id="IPR011032">
    <property type="entry name" value="GroES-like_sf"/>
</dbReference>
<name>A0A0C9VCR6_SPHS4</name>
<dbReference type="CDD" id="cd08249">
    <property type="entry name" value="enoyl_reductase_like"/>
    <property type="match status" value="1"/>
</dbReference>
<evidence type="ECO:0000313" key="2">
    <source>
        <dbReference type="EMBL" id="KIJ39292.1"/>
    </source>
</evidence>
<sequence length="363" mass="39703">MSRIPSVMSAAVVREPGEIDIKNVHIPILDAFEVLVQVVAIAQNPTDWKHVDYFTKPNTILGCDFSGIVVETGALVNDSMIKIGDHVSGFVQGGHWEGRGAFAEYLKTDWDLVWVVPPNTLSHEEAATMNIALWTAIQALYHPRRLALDMPPLAATLESEEWVFIYGGSTSVGQYAIQLAKLSGYKVATAASTHNHGLLKSLGADVVFDYKHSDVVNEILHATNNSIHHALDTYSAGGSQLFTVTTLGPGPGSVVCILPVDETAKDHRSDIQIMDTVIYTALGREFRLGGLDFSASMEDRAEMVAFLPKLTQLIRDGKLRPNRIKLWNGGLDAIQEGLDYMRQGKLSGEKIVYRICESSTVDG</sequence>
<dbReference type="Gene3D" id="3.90.180.10">
    <property type="entry name" value="Medium-chain alcohol dehydrogenases, catalytic domain"/>
    <property type="match status" value="1"/>
</dbReference>
<dbReference type="PANTHER" id="PTHR45348:SF2">
    <property type="entry name" value="ZINC-TYPE ALCOHOL DEHYDROGENASE-LIKE PROTEIN C2E1P3.01"/>
    <property type="match status" value="1"/>
</dbReference>
<dbReference type="PANTHER" id="PTHR45348">
    <property type="entry name" value="HYPOTHETICAL OXIDOREDUCTASE (EUROFUNG)"/>
    <property type="match status" value="1"/>
</dbReference>
<dbReference type="Proteomes" id="UP000054279">
    <property type="component" value="Unassembled WGS sequence"/>
</dbReference>
<evidence type="ECO:0000259" key="1">
    <source>
        <dbReference type="SMART" id="SM00829"/>
    </source>
</evidence>
<dbReference type="AlphaFoldDB" id="A0A0C9VCR6"/>
<evidence type="ECO:0000313" key="3">
    <source>
        <dbReference type="Proteomes" id="UP000054279"/>
    </source>
</evidence>
<dbReference type="InterPro" id="IPR047122">
    <property type="entry name" value="Trans-enoyl_RdTase-like"/>
</dbReference>
<proteinExistence type="predicted"/>
<dbReference type="HOGENOM" id="CLU_026673_16_1_1"/>
<reference evidence="2 3" key="1">
    <citation type="submission" date="2014-06" db="EMBL/GenBank/DDBJ databases">
        <title>Evolutionary Origins and Diversification of the Mycorrhizal Mutualists.</title>
        <authorList>
            <consortium name="DOE Joint Genome Institute"/>
            <consortium name="Mycorrhizal Genomics Consortium"/>
            <person name="Kohler A."/>
            <person name="Kuo A."/>
            <person name="Nagy L.G."/>
            <person name="Floudas D."/>
            <person name="Copeland A."/>
            <person name="Barry K.W."/>
            <person name="Cichocki N."/>
            <person name="Veneault-Fourrey C."/>
            <person name="LaButti K."/>
            <person name="Lindquist E.A."/>
            <person name="Lipzen A."/>
            <person name="Lundell T."/>
            <person name="Morin E."/>
            <person name="Murat C."/>
            <person name="Riley R."/>
            <person name="Ohm R."/>
            <person name="Sun H."/>
            <person name="Tunlid A."/>
            <person name="Henrissat B."/>
            <person name="Grigoriev I.V."/>
            <person name="Hibbett D.S."/>
            <person name="Martin F."/>
        </authorList>
    </citation>
    <scope>NUCLEOTIDE SEQUENCE [LARGE SCALE GENOMIC DNA]</scope>
    <source>
        <strain evidence="2 3">SS14</strain>
    </source>
</reference>
<dbReference type="OrthoDB" id="10257049at2759"/>
<dbReference type="InterPro" id="IPR020843">
    <property type="entry name" value="ER"/>
</dbReference>
<accession>A0A0C9VCR6</accession>
<feature type="domain" description="Enoyl reductase (ER)" evidence="1">
    <location>
        <begin position="19"/>
        <end position="352"/>
    </location>
</feature>
<dbReference type="Gene3D" id="3.40.50.720">
    <property type="entry name" value="NAD(P)-binding Rossmann-like Domain"/>
    <property type="match status" value="1"/>
</dbReference>
<protein>
    <recommendedName>
        <fullName evidence="1">Enoyl reductase (ER) domain-containing protein</fullName>
    </recommendedName>
</protein>
<keyword evidence="3" id="KW-1185">Reference proteome</keyword>
<dbReference type="InterPro" id="IPR036291">
    <property type="entry name" value="NAD(P)-bd_dom_sf"/>
</dbReference>
<dbReference type="EMBL" id="KN837153">
    <property type="protein sequence ID" value="KIJ39292.1"/>
    <property type="molecule type" value="Genomic_DNA"/>
</dbReference>
<dbReference type="GO" id="GO:0016651">
    <property type="term" value="F:oxidoreductase activity, acting on NAD(P)H"/>
    <property type="evidence" value="ECO:0007669"/>
    <property type="project" value="InterPro"/>
</dbReference>
<dbReference type="Pfam" id="PF00107">
    <property type="entry name" value="ADH_zinc_N"/>
    <property type="match status" value="1"/>
</dbReference>
<organism evidence="2 3">
    <name type="scientific">Sphaerobolus stellatus (strain SS14)</name>
    <dbReference type="NCBI Taxonomy" id="990650"/>
    <lineage>
        <taxon>Eukaryota</taxon>
        <taxon>Fungi</taxon>
        <taxon>Dikarya</taxon>
        <taxon>Basidiomycota</taxon>
        <taxon>Agaricomycotina</taxon>
        <taxon>Agaricomycetes</taxon>
        <taxon>Phallomycetidae</taxon>
        <taxon>Geastrales</taxon>
        <taxon>Sphaerobolaceae</taxon>
        <taxon>Sphaerobolus</taxon>
    </lineage>
</organism>
<dbReference type="Pfam" id="PF08240">
    <property type="entry name" value="ADH_N"/>
    <property type="match status" value="1"/>
</dbReference>
<dbReference type="SUPFAM" id="SSF51735">
    <property type="entry name" value="NAD(P)-binding Rossmann-fold domains"/>
    <property type="match status" value="1"/>
</dbReference>
<dbReference type="SMART" id="SM00829">
    <property type="entry name" value="PKS_ER"/>
    <property type="match status" value="1"/>
</dbReference>
<dbReference type="InterPro" id="IPR013154">
    <property type="entry name" value="ADH-like_N"/>
</dbReference>
<gene>
    <name evidence="2" type="ORF">M422DRAFT_32777</name>
</gene>